<evidence type="ECO:0000256" key="6">
    <source>
        <dbReference type="ARBA" id="ARBA00023268"/>
    </source>
</evidence>
<dbReference type="CDD" id="cd04900">
    <property type="entry name" value="ACT_UUR-like_1"/>
    <property type="match status" value="1"/>
</dbReference>
<dbReference type="NCBIfam" id="TIGR01693">
    <property type="entry name" value="UTase_glnD"/>
    <property type="match status" value="1"/>
</dbReference>
<proteinExistence type="inferred from homology"/>
<dbReference type="InterPro" id="IPR013546">
    <property type="entry name" value="PII_UdlTrfase/GS_AdlTrfase"/>
</dbReference>
<dbReference type="RefSeq" id="WP_153115574.1">
    <property type="nucleotide sequence ID" value="NZ_JACIGE010000004.1"/>
</dbReference>
<dbReference type="InterPro" id="IPR045865">
    <property type="entry name" value="ACT-like_dom_sf"/>
</dbReference>
<dbReference type="PROSITE" id="PS51671">
    <property type="entry name" value="ACT"/>
    <property type="match status" value="2"/>
</dbReference>
<dbReference type="NCBIfam" id="NF002837">
    <property type="entry name" value="PRK03059.1"/>
    <property type="match status" value="1"/>
</dbReference>
<dbReference type="SMART" id="SM00471">
    <property type="entry name" value="HDc"/>
    <property type="match status" value="1"/>
</dbReference>
<comment type="caution">
    <text evidence="10">The sequence shown here is derived from an EMBL/GenBank/DDBJ whole genome shotgun (WGS) entry which is preliminary data.</text>
</comment>
<evidence type="ECO:0000256" key="5">
    <source>
        <dbReference type="ARBA" id="ARBA00022842"/>
    </source>
</evidence>
<evidence type="ECO:0000313" key="11">
    <source>
        <dbReference type="Proteomes" id="UP000587070"/>
    </source>
</evidence>
<dbReference type="OrthoDB" id="9758038at2"/>
<dbReference type="InterPro" id="IPR010043">
    <property type="entry name" value="UTase/UR"/>
</dbReference>
<dbReference type="EC" id="2.7.7.59" evidence="7"/>
<keyword evidence="6 7" id="KW-0511">Multifunctional enzyme</keyword>
<dbReference type="InterPro" id="IPR002934">
    <property type="entry name" value="Polymerase_NTP_transf_dom"/>
</dbReference>
<dbReference type="PIRSF" id="PIRSF006288">
    <property type="entry name" value="PII_uridyltransf"/>
    <property type="match status" value="1"/>
</dbReference>
<sequence>MNQPSRQVPLPRYKARLREGQQIICERFRVDNDARRLLQRRCRLVDDILRDLWHELELPASLALIAVGGYGRGELYPASDIDLLLLLPETPDADLQAQIERLVGFFWDIGLEIGHSVRTLDECLAEAAADVTVRTALIEARLLSGDETLFGEFREHFANALDLPAFFRAKRLEQEERYQRFQETPYSLEPNCKESPGGLRDLQMILWITQAAGYGGHWRELERHGLITREEERRLERCEGFLRRLRIHLHLQLGRREDRLLFDYQTALAGELGFSGSATRRPSEELMQAYYRTAKNVTQLNTILLLNLAAVLLPAVEQTPQPINARFQARGDLLDIVHEAVFDETPGAILESFLLMEQHAELQAMTARTLRALWRANELIDEHFRADAHNRANFLQIFQQPRGLVHELRRMNRLGVLGRYLPNFGQIVGQMQHDLFHVYTVDQHIMQVIRNLRRFTMHEFAHEYPVCSRLISDFERPWLLYIAALFHDIAKGRGGDHSELGTVDAQEFCDRHGLGPEDSELIVWIVRRHLLMSHVAQKQDVSDPDTVAAFAAVVGDERHLTALYLFTVADIRGTSPKVWNAWKGQLLEELYSATRKLLANGGEARPAQGIIEERQQDAMRLLRYFALSDTVHERLWKQLDTVYFLRHSSDEIAWHTRSLHYRIDEHKPVVKARLNAQGVGLEVMVYTHDQPDLFARLVGFFARAGYTILDAKIHTTRHGYALDSFIMQDVSGRDSDREMIGYIEHELAALLLVQRPPEAPASGRVSRQVRHFPIEPSVGIKADDRGARYILSISAADRPGLLYGVAMTLAAHGAQLHTAKISTLGERVEDTFLVSGGDLSESSGRIRLETDLVDQLRI</sequence>
<evidence type="ECO:0000256" key="1">
    <source>
        <dbReference type="ARBA" id="ARBA00022679"/>
    </source>
</evidence>
<dbReference type="SUPFAM" id="SSF81301">
    <property type="entry name" value="Nucleotidyltransferase"/>
    <property type="match status" value="1"/>
</dbReference>
<dbReference type="InterPro" id="IPR043519">
    <property type="entry name" value="NT_sf"/>
</dbReference>
<dbReference type="Gene3D" id="3.30.70.260">
    <property type="match status" value="1"/>
</dbReference>
<keyword evidence="11" id="KW-1185">Reference proteome</keyword>
<dbReference type="InterPro" id="IPR002912">
    <property type="entry name" value="ACT_dom"/>
</dbReference>
<dbReference type="PANTHER" id="PTHR47320:SF1">
    <property type="entry name" value="BIFUNCTIONAL URIDYLYLTRANSFERASE_URIDYLYL-REMOVING ENZYME"/>
    <property type="match status" value="1"/>
</dbReference>
<comment type="activity regulation">
    <text evidence="7">Uridylyltransferase (UTase) activity is inhibited by glutamine, while glutamine activates uridylyl-removing (UR) activity.</text>
</comment>
<feature type="region of interest" description="Uridylyl-removing" evidence="7">
    <location>
        <begin position="323"/>
        <end position="681"/>
    </location>
</feature>
<reference evidence="10 11" key="1">
    <citation type="submission" date="2020-08" db="EMBL/GenBank/DDBJ databases">
        <title>Genome sequencing of Purple Non-Sulfur Bacteria from various extreme environments.</title>
        <authorList>
            <person name="Mayer M."/>
        </authorList>
    </citation>
    <scope>NUCLEOTIDE SEQUENCE [LARGE SCALE GENOMIC DNA]</scope>
    <source>
        <strain evidence="10 11">2761</strain>
    </source>
</reference>
<keyword evidence="2 7" id="KW-0548">Nucleotidyltransferase</keyword>
<dbReference type="Gene3D" id="1.10.3210.10">
    <property type="entry name" value="Hypothetical protein af1432"/>
    <property type="match status" value="1"/>
</dbReference>
<name>A0A840G6M3_RHOTE</name>
<feature type="domain" description="HD" evidence="9">
    <location>
        <begin position="441"/>
        <end position="563"/>
    </location>
</feature>
<dbReference type="PANTHER" id="PTHR47320">
    <property type="entry name" value="BIFUNCTIONAL URIDYLYLTRANSFERASE/URIDYLYL-REMOVING ENZYME"/>
    <property type="match status" value="1"/>
</dbReference>
<keyword evidence="5 7" id="KW-0460">Magnesium</keyword>
<comment type="domain">
    <text evidence="7">Has four distinct domains: an N-terminal nucleotidyltransferase (NT) domain responsible for UTase activity, a central HD domain that encodes UR activity, and two C-terminal ACT domains that seem to have a role in glutamine sensing.</text>
</comment>
<dbReference type="GO" id="GO:0008081">
    <property type="term" value="F:phosphoric diester hydrolase activity"/>
    <property type="evidence" value="ECO:0007669"/>
    <property type="project" value="UniProtKB-UniRule"/>
</dbReference>
<dbReference type="CDD" id="cd05401">
    <property type="entry name" value="NT_GlnE_GlnD_like"/>
    <property type="match status" value="1"/>
</dbReference>
<evidence type="ECO:0000313" key="10">
    <source>
        <dbReference type="EMBL" id="MBB4247061.1"/>
    </source>
</evidence>
<dbReference type="Gene3D" id="1.20.120.330">
    <property type="entry name" value="Nucleotidyltransferases domain 2"/>
    <property type="match status" value="1"/>
</dbReference>
<dbReference type="SUPFAM" id="SSF81593">
    <property type="entry name" value="Nucleotidyltransferase substrate binding subunit/domain"/>
    <property type="match status" value="1"/>
</dbReference>
<evidence type="ECO:0000256" key="2">
    <source>
        <dbReference type="ARBA" id="ARBA00022695"/>
    </source>
</evidence>
<gene>
    <name evidence="7" type="primary">glnD</name>
    <name evidence="10" type="ORF">GGD90_001427</name>
</gene>
<dbReference type="EMBL" id="JACIGE010000004">
    <property type="protein sequence ID" value="MBB4247061.1"/>
    <property type="molecule type" value="Genomic_DNA"/>
</dbReference>
<dbReference type="AlphaFoldDB" id="A0A840G6M3"/>
<evidence type="ECO:0000256" key="3">
    <source>
        <dbReference type="ARBA" id="ARBA00022737"/>
    </source>
</evidence>
<feature type="domain" description="ACT" evidence="8">
    <location>
        <begin position="790"/>
        <end position="858"/>
    </location>
</feature>
<dbReference type="CDD" id="cd04899">
    <property type="entry name" value="ACT_ACR-UUR-like_2"/>
    <property type="match status" value="1"/>
</dbReference>
<dbReference type="InterPro" id="IPR006674">
    <property type="entry name" value="HD_domain"/>
</dbReference>
<dbReference type="EC" id="3.1.4.-" evidence="7"/>
<dbReference type="Pfam" id="PF01909">
    <property type="entry name" value="NTP_transf_2"/>
    <property type="match status" value="1"/>
</dbReference>
<evidence type="ECO:0000256" key="7">
    <source>
        <dbReference type="HAMAP-Rule" id="MF_00277"/>
    </source>
</evidence>
<dbReference type="Pfam" id="PF08335">
    <property type="entry name" value="GlnD_UR_UTase"/>
    <property type="match status" value="1"/>
</dbReference>
<comment type="catalytic activity">
    <reaction evidence="7">
        <text>[protein-PII]-uridylyl-L-tyrosine + H2O = [protein-PII]-L-tyrosine + UMP + H(+)</text>
        <dbReference type="Rhea" id="RHEA:48600"/>
        <dbReference type="Rhea" id="RHEA-COMP:12147"/>
        <dbReference type="Rhea" id="RHEA-COMP:12148"/>
        <dbReference type="ChEBI" id="CHEBI:15377"/>
        <dbReference type="ChEBI" id="CHEBI:15378"/>
        <dbReference type="ChEBI" id="CHEBI:46858"/>
        <dbReference type="ChEBI" id="CHEBI:57865"/>
        <dbReference type="ChEBI" id="CHEBI:90602"/>
    </reaction>
</comment>
<dbReference type="PROSITE" id="PS51831">
    <property type="entry name" value="HD"/>
    <property type="match status" value="1"/>
</dbReference>
<keyword evidence="1 7" id="KW-0808">Transferase</keyword>
<evidence type="ECO:0000259" key="8">
    <source>
        <dbReference type="PROSITE" id="PS51671"/>
    </source>
</evidence>
<dbReference type="HAMAP" id="MF_00277">
    <property type="entry name" value="PII_uridylyl_transf"/>
    <property type="match status" value="1"/>
</dbReference>
<comment type="similarity">
    <text evidence="7">Belongs to the GlnD family.</text>
</comment>
<feature type="region of interest" description="Uridylyltransferase" evidence="7">
    <location>
        <begin position="1"/>
        <end position="322"/>
    </location>
</feature>
<protein>
    <recommendedName>
        <fullName evidence="7">Bifunctional uridylyltransferase/uridylyl-removing enzyme</fullName>
        <shortName evidence="7">UTase/UR</shortName>
    </recommendedName>
    <alternativeName>
        <fullName evidence="7">Bifunctional [protein-PII] modification enzyme</fullName>
    </alternativeName>
    <alternativeName>
        <fullName evidence="7">Bifunctional nitrogen sensor protein</fullName>
    </alternativeName>
    <domain>
        <recommendedName>
            <fullName evidence="7">[Protein-PII] uridylyltransferase</fullName>
            <shortName evidence="7">PII uridylyltransferase</shortName>
            <shortName evidence="7">UTase</shortName>
            <ecNumber evidence="7">2.7.7.59</ecNumber>
        </recommendedName>
    </domain>
    <domain>
        <recommendedName>
            <fullName evidence="7">[Protein-PII]-UMP uridylyl-removing enzyme</fullName>
            <shortName evidence="7">UR</shortName>
            <ecNumber evidence="7">3.1.4.-</ecNumber>
        </recommendedName>
    </domain>
</protein>
<organism evidence="10 11">
    <name type="scientific">Rhodocyclus tenuis</name>
    <name type="common">Rhodospirillum tenue</name>
    <dbReference type="NCBI Taxonomy" id="1066"/>
    <lineage>
        <taxon>Bacteria</taxon>
        <taxon>Pseudomonadati</taxon>
        <taxon>Pseudomonadota</taxon>
        <taxon>Betaproteobacteria</taxon>
        <taxon>Rhodocyclales</taxon>
        <taxon>Rhodocyclaceae</taxon>
        <taxon>Rhodocyclus</taxon>
    </lineage>
</organism>
<dbReference type="GO" id="GO:0006808">
    <property type="term" value="P:regulation of nitrogen utilization"/>
    <property type="evidence" value="ECO:0007669"/>
    <property type="project" value="UniProtKB-UniRule"/>
</dbReference>
<comment type="function">
    <text evidence="7">Modifies, by uridylylation and deuridylylation, the PII regulatory proteins (GlnB and homologs), in response to the nitrogen status of the cell that GlnD senses through the glutamine level. Under low glutamine levels, catalyzes the conversion of the PII proteins and UTP to PII-UMP and PPi, while under higher glutamine levels, GlnD hydrolyzes PII-UMP to PII and UMP (deuridylylation). Thus, controls uridylylation state and activity of the PII proteins, and plays an important role in the regulation of nitrogen metabolism.</text>
</comment>
<dbReference type="Pfam" id="PF01966">
    <property type="entry name" value="HD"/>
    <property type="match status" value="1"/>
</dbReference>
<keyword evidence="4 7" id="KW-0378">Hydrolase</keyword>
<dbReference type="CDD" id="cd00077">
    <property type="entry name" value="HDc"/>
    <property type="match status" value="1"/>
</dbReference>
<dbReference type="Proteomes" id="UP000587070">
    <property type="component" value="Unassembled WGS sequence"/>
</dbReference>
<keyword evidence="3" id="KW-0677">Repeat</keyword>
<dbReference type="GO" id="GO:0008773">
    <property type="term" value="F:[protein-PII] uridylyltransferase activity"/>
    <property type="evidence" value="ECO:0007669"/>
    <property type="project" value="UniProtKB-UniRule"/>
</dbReference>
<feature type="domain" description="ACT" evidence="8">
    <location>
        <begin position="682"/>
        <end position="761"/>
    </location>
</feature>
<comment type="cofactor">
    <cofactor evidence="7">
        <name>Mg(2+)</name>
        <dbReference type="ChEBI" id="CHEBI:18420"/>
    </cofactor>
</comment>
<evidence type="ECO:0000259" key="9">
    <source>
        <dbReference type="PROSITE" id="PS51831"/>
    </source>
</evidence>
<dbReference type="InterPro" id="IPR003607">
    <property type="entry name" value="HD/PDEase_dom"/>
</dbReference>
<dbReference type="SUPFAM" id="SSF109604">
    <property type="entry name" value="HD-domain/PDEase-like"/>
    <property type="match status" value="1"/>
</dbReference>
<comment type="catalytic activity">
    <reaction evidence="7">
        <text>[protein-PII]-L-tyrosine + UTP = [protein-PII]-uridylyl-L-tyrosine + diphosphate</text>
        <dbReference type="Rhea" id="RHEA:13673"/>
        <dbReference type="Rhea" id="RHEA-COMP:12147"/>
        <dbReference type="Rhea" id="RHEA-COMP:12148"/>
        <dbReference type="ChEBI" id="CHEBI:33019"/>
        <dbReference type="ChEBI" id="CHEBI:46398"/>
        <dbReference type="ChEBI" id="CHEBI:46858"/>
        <dbReference type="ChEBI" id="CHEBI:90602"/>
        <dbReference type="EC" id="2.7.7.59"/>
    </reaction>
</comment>
<accession>A0A840G6M3</accession>
<dbReference type="SUPFAM" id="SSF55021">
    <property type="entry name" value="ACT-like"/>
    <property type="match status" value="2"/>
</dbReference>
<evidence type="ECO:0000256" key="4">
    <source>
        <dbReference type="ARBA" id="ARBA00022801"/>
    </source>
</evidence>